<accession>A0A371D1U9</accession>
<sequence>MCSARAMTTALVALFADNIVRTRRSLDMPPRVHPKEQCAAQARVRPASKSSSERDRERRTRAVVRPVTRSASAPDEQTLQTSYLRLIPVLAASGCPLRLPPLHWASFSWRARGGCMRRVSVPVRAVTLRL</sequence>
<evidence type="ECO:0000313" key="2">
    <source>
        <dbReference type="EMBL" id="RDX46504.1"/>
    </source>
</evidence>
<feature type="compositionally biased region" description="Low complexity" evidence="1">
    <location>
        <begin position="63"/>
        <end position="73"/>
    </location>
</feature>
<gene>
    <name evidence="2" type="ORF">OH76DRAFT_830357</name>
</gene>
<organism evidence="2 3">
    <name type="scientific">Lentinus brumalis</name>
    <dbReference type="NCBI Taxonomy" id="2498619"/>
    <lineage>
        <taxon>Eukaryota</taxon>
        <taxon>Fungi</taxon>
        <taxon>Dikarya</taxon>
        <taxon>Basidiomycota</taxon>
        <taxon>Agaricomycotina</taxon>
        <taxon>Agaricomycetes</taxon>
        <taxon>Polyporales</taxon>
        <taxon>Polyporaceae</taxon>
        <taxon>Lentinus</taxon>
    </lineage>
</organism>
<feature type="region of interest" description="Disordered" evidence="1">
    <location>
        <begin position="26"/>
        <end position="74"/>
    </location>
</feature>
<evidence type="ECO:0000256" key="1">
    <source>
        <dbReference type="SAM" id="MobiDB-lite"/>
    </source>
</evidence>
<keyword evidence="3" id="KW-1185">Reference proteome</keyword>
<dbReference type="EMBL" id="KZ857426">
    <property type="protein sequence ID" value="RDX46504.1"/>
    <property type="molecule type" value="Genomic_DNA"/>
</dbReference>
<feature type="compositionally biased region" description="Basic and acidic residues" evidence="1">
    <location>
        <begin position="51"/>
        <end position="60"/>
    </location>
</feature>
<dbReference type="AlphaFoldDB" id="A0A371D1U9"/>
<reference evidence="2 3" key="1">
    <citation type="journal article" date="2018" name="Biotechnol. Biofuels">
        <title>Integrative visual omics of the white-rot fungus Polyporus brumalis exposes the biotechnological potential of its oxidative enzymes for delignifying raw plant biomass.</title>
        <authorList>
            <person name="Miyauchi S."/>
            <person name="Rancon A."/>
            <person name="Drula E."/>
            <person name="Hage H."/>
            <person name="Chaduli D."/>
            <person name="Favel A."/>
            <person name="Grisel S."/>
            <person name="Henrissat B."/>
            <person name="Herpoel-Gimbert I."/>
            <person name="Ruiz-Duenas F.J."/>
            <person name="Chevret D."/>
            <person name="Hainaut M."/>
            <person name="Lin J."/>
            <person name="Wang M."/>
            <person name="Pangilinan J."/>
            <person name="Lipzen A."/>
            <person name="Lesage-Meessen L."/>
            <person name="Navarro D."/>
            <person name="Riley R."/>
            <person name="Grigoriev I.V."/>
            <person name="Zhou S."/>
            <person name="Raouche S."/>
            <person name="Rosso M.N."/>
        </authorList>
    </citation>
    <scope>NUCLEOTIDE SEQUENCE [LARGE SCALE GENOMIC DNA]</scope>
    <source>
        <strain evidence="2 3">BRFM 1820</strain>
    </source>
</reference>
<name>A0A371D1U9_9APHY</name>
<evidence type="ECO:0000313" key="3">
    <source>
        <dbReference type="Proteomes" id="UP000256964"/>
    </source>
</evidence>
<dbReference type="Proteomes" id="UP000256964">
    <property type="component" value="Unassembled WGS sequence"/>
</dbReference>
<proteinExistence type="predicted"/>
<protein>
    <submittedName>
        <fullName evidence="2">Uncharacterized protein</fullName>
    </submittedName>
</protein>